<evidence type="ECO:0000256" key="1">
    <source>
        <dbReference type="ARBA" id="ARBA00004496"/>
    </source>
</evidence>
<dbReference type="RefSeq" id="XP_022247764.1">
    <property type="nucleotide sequence ID" value="XM_022392056.1"/>
</dbReference>
<keyword evidence="2" id="KW-0963">Cytoplasm</keyword>
<dbReference type="InterPro" id="IPR051367">
    <property type="entry name" value="mRNA_TranslReg/HistoneTransl"/>
</dbReference>
<protein>
    <submittedName>
        <fullName evidence="7">Polyadenylate-binding protein-interacting protein 1-like isoform X1</fullName>
    </submittedName>
</protein>
<feature type="region of interest" description="Disordered" evidence="4">
    <location>
        <begin position="1"/>
        <end position="26"/>
    </location>
</feature>
<dbReference type="Pfam" id="PF02854">
    <property type="entry name" value="MIF4G"/>
    <property type="match status" value="1"/>
</dbReference>
<dbReference type="Gene3D" id="1.25.40.180">
    <property type="match status" value="1"/>
</dbReference>
<dbReference type="PANTHER" id="PTHR23254:SF15">
    <property type="entry name" value="POLYADENYLATE-BINDING PROTEIN-INTERACTING PROTEIN 1"/>
    <property type="match status" value="1"/>
</dbReference>
<dbReference type="Proteomes" id="UP000694941">
    <property type="component" value="Unplaced"/>
</dbReference>
<evidence type="ECO:0000259" key="5">
    <source>
        <dbReference type="SMART" id="SM00543"/>
    </source>
</evidence>
<organism evidence="6 7">
    <name type="scientific">Limulus polyphemus</name>
    <name type="common">Atlantic horseshoe crab</name>
    <dbReference type="NCBI Taxonomy" id="6850"/>
    <lineage>
        <taxon>Eukaryota</taxon>
        <taxon>Metazoa</taxon>
        <taxon>Ecdysozoa</taxon>
        <taxon>Arthropoda</taxon>
        <taxon>Chelicerata</taxon>
        <taxon>Merostomata</taxon>
        <taxon>Xiphosura</taxon>
        <taxon>Limulidae</taxon>
        <taxon>Limulus</taxon>
    </lineage>
</organism>
<evidence type="ECO:0000256" key="3">
    <source>
        <dbReference type="ARBA" id="ARBA00022845"/>
    </source>
</evidence>
<comment type="subcellular location">
    <subcellularLocation>
        <location evidence="1">Cytoplasm</location>
    </subcellularLocation>
</comment>
<proteinExistence type="predicted"/>
<reference evidence="7" key="1">
    <citation type="submission" date="2025-08" db="UniProtKB">
        <authorList>
            <consortium name="RefSeq"/>
        </authorList>
    </citation>
    <scope>IDENTIFICATION</scope>
    <source>
        <tissue evidence="7">Muscle</tissue>
    </source>
</reference>
<name>A0ABM1SVV8_LIMPO</name>
<evidence type="ECO:0000313" key="7">
    <source>
        <dbReference type="RefSeq" id="XP_022247764.1"/>
    </source>
</evidence>
<evidence type="ECO:0000313" key="6">
    <source>
        <dbReference type="Proteomes" id="UP000694941"/>
    </source>
</evidence>
<dbReference type="PANTHER" id="PTHR23254">
    <property type="entry name" value="EIF4G DOMAIN PROTEIN"/>
    <property type="match status" value="1"/>
</dbReference>
<evidence type="ECO:0000256" key="4">
    <source>
        <dbReference type="SAM" id="MobiDB-lite"/>
    </source>
</evidence>
<sequence>MEGDGVSPVIGRGRGFPKERKDLRRPVTELSDKFQQVQVGPDINQPSVPEIENVVYSGGSTSSSCSSSTSSSARITIRNTVPGSREDVDNDRSSNVTVCEDTVQQAASEVSEERRHLTCSIHYQLRLCLTALPVPLNQPANSILSPFAKEFVPQNTIQQSCILHPDYQERMGDFNDPSVQGSVESFPVSEFEQSDQDNIDSYTISELKDFIFKITLDPGEYDPLVESLVNMLRSSVADEETMCTIADTIFDQAISEPNFTYSAARLCNHLSQNLEVTFGNFRDLILQRCLQEYTRHTELLVSPNDEACVEGFTIFMGELFSQLEVVVGEVKEKLWILGKKLTELLITLLNHPTENNLRCVCKVLKFTGATLEDYERQMTEGNVAAEMDKIFMIIKDIADNSDIRSNTKNLLMSIVELRASDWARTESSPVEQNDPLITDNYLYSTVFYGPDEQPISLEEVVLLQNSCNLDGFSSIMNGFYVGEDPEAENMDDEMEAAFEEFLLETGQ</sequence>
<dbReference type="GeneID" id="106464366"/>
<evidence type="ECO:0000256" key="2">
    <source>
        <dbReference type="ARBA" id="ARBA00022490"/>
    </source>
</evidence>
<keyword evidence="6" id="KW-1185">Reference proteome</keyword>
<accession>A0ABM1SVV8</accession>
<dbReference type="InterPro" id="IPR016024">
    <property type="entry name" value="ARM-type_fold"/>
</dbReference>
<keyword evidence="3" id="KW-0810">Translation regulation</keyword>
<dbReference type="SUPFAM" id="SSF48371">
    <property type="entry name" value="ARM repeat"/>
    <property type="match status" value="1"/>
</dbReference>
<gene>
    <name evidence="7" type="primary">LOC106464366</name>
</gene>
<dbReference type="SMART" id="SM00543">
    <property type="entry name" value="MIF4G"/>
    <property type="match status" value="1"/>
</dbReference>
<feature type="domain" description="MIF4G" evidence="5">
    <location>
        <begin position="204"/>
        <end position="421"/>
    </location>
</feature>
<feature type="compositionally biased region" description="Basic and acidic residues" evidence="4">
    <location>
        <begin position="16"/>
        <end position="26"/>
    </location>
</feature>
<dbReference type="InterPro" id="IPR003890">
    <property type="entry name" value="MIF4G-like_typ-3"/>
</dbReference>